<sequence length="683" mass="75014">MLKKILLSPWTAIITLILLLAVRAIDPTFVESVRLRYFDTLITSKAPTQNNIYTVNIDEAALDKYGQWPLPRDQYARIIQDLYQRGAGLVVLNVLMAEPDRTGGDAVLANALRQYPVVLPSVPSAQTKNTPKKPGSAVIGAEYSDLIVQYPGLIANIRSLEASAVGVGIVNTLPEVDGVNRRLPLVVAVDGKVYPSLSMETLRVAAGDNTFQVKMSEIGVEKMRIPAFGPITTDNLGRVWVDLSQQSQSVSLTNLPKDFGGAIVIVGPSAAGIANPIPTARGAVWPQEFQASAIGTMINGVVITRPDYADGLEILTMLAVGVILLFLTRYVYVGLACVAVTSVAAVAGSYFAYNHLLWLYDITALVGTILLVSLHAYGVKFVSEFLQKQQIKKQFGTYLSPAMVERLQKNPELLQLGGESRELSIMFTDVRGFTSISEHYGQDVQGLTKIMNRYMTAMTAKIIDNQGTLDKYIGDAQMAFWNAPLDDPEHARHAVDTALQMLGDLDAFNQSIATEGVPPFGMGLGINTGTVVVGNMGSDQRFDYTCLGDSVNLASRLEGQSKPYGVKIVLGSKTAEYVKQDYLVLELDCIAVKGKTQGVNIYTVLGRRDQLNTERGDEQMHGAMLELYRQQKFDRAIQFCQDLKGRFGGEMDHYYDAWTERCEEMKHVELPRDWDGVFRATSK</sequence>
<organism evidence="3">
    <name type="scientific">uncultured Caudovirales phage</name>
    <dbReference type="NCBI Taxonomy" id="2100421"/>
    <lineage>
        <taxon>Viruses</taxon>
        <taxon>Duplodnaviria</taxon>
        <taxon>Heunggongvirae</taxon>
        <taxon>Uroviricota</taxon>
        <taxon>Caudoviricetes</taxon>
        <taxon>Peduoviridae</taxon>
        <taxon>Maltschvirus</taxon>
        <taxon>Maltschvirus maltsch</taxon>
    </lineage>
</organism>
<evidence type="ECO:0000256" key="1">
    <source>
        <dbReference type="SAM" id="Phobius"/>
    </source>
</evidence>
<dbReference type="Gene3D" id="3.30.70.1230">
    <property type="entry name" value="Nucleotide cyclase"/>
    <property type="match status" value="1"/>
</dbReference>
<accession>A0A6J5LVV9</accession>
<dbReference type="SUPFAM" id="SSF55073">
    <property type="entry name" value="Nucleotide cyclase"/>
    <property type="match status" value="1"/>
</dbReference>
<dbReference type="PANTHER" id="PTHR43081">
    <property type="entry name" value="ADENYLATE CYCLASE, TERMINAL-DIFFERENTIATION SPECIFIC-RELATED"/>
    <property type="match status" value="1"/>
</dbReference>
<feature type="domain" description="Guanylate cyclase" evidence="2">
    <location>
        <begin position="424"/>
        <end position="558"/>
    </location>
</feature>
<evidence type="ECO:0000313" key="3">
    <source>
        <dbReference type="EMBL" id="CAB4138201.1"/>
    </source>
</evidence>
<gene>
    <name evidence="3" type="ORF">UFOVP328_394</name>
</gene>
<dbReference type="InterPro" id="IPR050697">
    <property type="entry name" value="Adenylyl/Guanylyl_Cyclase_3/4"/>
</dbReference>
<dbReference type="EMBL" id="LR796341">
    <property type="protein sequence ID" value="CAB4138201.1"/>
    <property type="molecule type" value="Genomic_DNA"/>
</dbReference>
<evidence type="ECO:0000259" key="2">
    <source>
        <dbReference type="PROSITE" id="PS50125"/>
    </source>
</evidence>
<keyword evidence="1" id="KW-0472">Membrane</keyword>
<proteinExistence type="predicted"/>
<feature type="transmembrane region" description="Helical" evidence="1">
    <location>
        <begin position="332"/>
        <end position="352"/>
    </location>
</feature>
<feature type="transmembrane region" description="Helical" evidence="1">
    <location>
        <begin position="358"/>
        <end position="379"/>
    </location>
</feature>
<reference evidence="3" key="1">
    <citation type="submission" date="2020-04" db="EMBL/GenBank/DDBJ databases">
        <authorList>
            <person name="Chiriac C."/>
            <person name="Salcher M."/>
            <person name="Ghai R."/>
            <person name="Kavagutti S V."/>
        </authorList>
    </citation>
    <scope>NUCLEOTIDE SEQUENCE</scope>
</reference>
<dbReference type="PANTHER" id="PTHR43081:SF1">
    <property type="entry name" value="ADENYLATE CYCLASE, TERMINAL-DIFFERENTIATION SPECIFIC"/>
    <property type="match status" value="1"/>
</dbReference>
<dbReference type="Pfam" id="PF00211">
    <property type="entry name" value="Guanylate_cyc"/>
    <property type="match status" value="1"/>
</dbReference>
<dbReference type="InterPro" id="IPR001054">
    <property type="entry name" value="A/G_cyclase"/>
</dbReference>
<dbReference type="Pfam" id="PF05226">
    <property type="entry name" value="CHASE2"/>
    <property type="match status" value="1"/>
</dbReference>
<protein>
    <submittedName>
        <fullName evidence="3">COG4252 Predicted transmembrane sensor domain</fullName>
    </submittedName>
</protein>
<name>A0A6J5LVV9_9CAUD</name>
<dbReference type="GO" id="GO:0035556">
    <property type="term" value="P:intracellular signal transduction"/>
    <property type="evidence" value="ECO:0007669"/>
    <property type="project" value="InterPro"/>
</dbReference>
<dbReference type="CDD" id="cd07302">
    <property type="entry name" value="CHD"/>
    <property type="match status" value="1"/>
</dbReference>
<dbReference type="GO" id="GO:0006171">
    <property type="term" value="P:cAMP biosynthetic process"/>
    <property type="evidence" value="ECO:0007669"/>
    <property type="project" value="TreeGrafter"/>
</dbReference>
<keyword evidence="1" id="KW-1133">Transmembrane helix</keyword>
<dbReference type="SMART" id="SM01080">
    <property type="entry name" value="CHASE2"/>
    <property type="match status" value="1"/>
</dbReference>
<dbReference type="PROSITE" id="PS50125">
    <property type="entry name" value="GUANYLATE_CYCLASE_2"/>
    <property type="match status" value="1"/>
</dbReference>
<dbReference type="InterPro" id="IPR029787">
    <property type="entry name" value="Nucleotide_cyclase"/>
</dbReference>
<dbReference type="InterPro" id="IPR007890">
    <property type="entry name" value="CHASE2"/>
</dbReference>
<keyword evidence="1 3" id="KW-0812">Transmembrane</keyword>
<dbReference type="SMART" id="SM00044">
    <property type="entry name" value="CYCc"/>
    <property type="match status" value="1"/>
</dbReference>